<evidence type="ECO:0000256" key="1">
    <source>
        <dbReference type="SAM" id="MobiDB-lite"/>
    </source>
</evidence>
<dbReference type="SUPFAM" id="SSF51197">
    <property type="entry name" value="Clavaminate synthase-like"/>
    <property type="match status" value="1"/>
</dbReference>
<feature type="region of interest" description="Disordered" evidence="1">
    <location>
        <begin position="82"/>
        <end position="104"/>
    </location>
</feature>
<accession>A0A7S2AXK9</accession>
<gene>
    <name evidence="2" type="ORF">DSPE1174_LOCUS4109</name>
</gene>
<feature type="compositionally biased region" description="Basic and acidic residues" evidence="1">
    <location>
        <begin position="82"/>
        <end position="92"/>
    </location>
</feature>
<evidence type="ECO:0000313" key="2">
    <source>
        <dbReference type="EMBL" id="CAD9380478.1"/>
    </source>
</evidence>
<organism evidence="2">
    <name type="scientific">Octactis speculum</name>
    <dbReference type="NCBI Taxonomy" id="3111310"/>
    <lineage>
        <taxon>Eukaryota</taxon>
        <taxon>Sar</taxon>
        <taxon>Stramenopiles</taxon>
        <taxon>Ochrophyta</taxon>
        <taxon>Dictyochophyceae</taxon>
        <taxon>Dictyochales</taxon>
        <taxon>Dictyochaceae</taxon>
        <taxon>Octactis</taxon>
    </lineage>
</organism>
<sequence length="136" mass="15048">MHLPPHLDYPLNDGFGIVIVTVCVRGDATILLLRGGDVRAERVWQFPVKAGDVYCLSADARNLCDHGVLVPLPSTRARARAAAEGKKGKGGRESMNLRFGLHGSGPQDPFPAHDEVLRQFDDDFVDEFKRRRADQL</sequence>
<protein>
    <recommendedName>
        <fullName evidence="3">Alpha-ketoglutarate-dependent dioxygenase AlkB-like domain-containing protein</fullName>
    </recommendedName>
</protein>
<dbReference type="EMBL" id="HBGS01007909">
    <property type="protein sequence ID" value="CAD9380478.1"/>
    <property type="molecule type" value="Transcribed_RNA"/>
</dbReference>
<reference evidence="2" key="1">
    <citation type="submission" date="2021-01" db="EMBL/GenBank/DDBJ databases">
        <authorList>
            <person name="Corre E."/>
            <person name="Pelletier E."/>
            <person name="Niang G."/>
            <person name="Scheremetjew M."/>
            <person name="Finn R."/>
            <person name="Kale V."/>
            <person name="Holt S."/>
            <person name="Cochrane G."/>
            <person name="Meng A."/>
            <person name="Brown T."/>
            <person name="Cohen L."/>
        </authorList>
    </citation>
    <scope>NUCLEOTIDE SEQUENCE</scope>
    <source>
        <strain evidence="2">CCMP1381</strain>
    </source>
</reference>
<evidence type="ECO:0008006" key="3">
    <source>
        <dbReference type="Google" id="ProtNLM"/>
    </source>
</evidence>
<proteinExistence type="predicted"/>
<name>A0A7S2AXK9_9STRA</name>
<dbReference type="AlphaFoldDB" id="A0A7S2AXK9"/>